<dbReference type="EC" id="2.7.1.180" evidence="1 10"/>
<dbReference type="eggNOG" id="COG1477">
    <property type="taxonomic scope" value="Bacteria"/>
</dbReference>
<evidence type="ECO:0000256" key="8">
    <source>
        <dbReference type="ARBA" id="ARBA00031306"/>
    </source>
</evidence>
<dbReference type="GO" id="GO:0046872">
    <property type="term" value="F:metal ion binding"/>
    <property type="evidence" value="ECO:0007669"/>
    <property type="project" value="UniProtKB-UniRule"/>
</dbReference>
<dbReference type="InterPro" id="IPR003374">
    <property type="entry name" value="ApbE-like_sf"/>
</dbReference>
<keyword evidence="4 10" id="KW-0808">Transferase</keyword>
<keyword evidence="12" id="KW-0449">Lipoprotein</keyword>
<comment type="similarity">
    <text evidence="10">Belongs to the ApbE family.</text>
</comment>
<dbReference type="PIRSF" id="PIRSF006268">
    <property type="entry name" value="ApbE"/>
    <property type="match status" value="1"/>
</dbReference>
<evidence type="ECO:0000256" key="3">
    <source>
        <dbReference type="ARBA" id="ARBA00022630"/>
    </source>
</evidence>
<dbReference type="Pfam" id="PF02424">
    <property type="entry name" value="ApbE"/>
    <property type="match status" value="1"/>
</dbReference>
<evidence type="ECO:0000256" key="11">
    <source>
        <dbReference type="PIRSR" id="PIRSR006268-2"/>
    </source>
</evidence>
<evidence type="ECO:0000256" key="7">
    <source>
        <dbReference type="ARBA" id="ARBA00022842"/>
    </source>
</evidence>
<evidence type="ECO:0000256" key="9">
    <source>
        <dbReference type="ARBA" id="ARBA00048540"/>
    </source>
</evidence>
<evidence type="ECO:0000313" key="12">
    <source>
        <dbReference type="EMBL" id="EKF52228.1"/>
    </source>
</evidence>
<dbReference type="GO" id="GO:0016740">
    <property type="term" value="F:transferase activity"/>
    <property type="evidence" value="ECO:0007669"/>
    <property type="project" value="UniProtKB-UniRule"/>
</dbReference>
<keyword evidence="5 10" id="KW-0479">Metal-binding</keyword>
<proteinExistence type="inferred from homology"/>
<dbReference type="Proteomes" id="UP000006787">
    <property type="component" value="Unassembled WGS sequence"/>
</dbReference>
<keyword evidence="3 10" id="KW-0285">Flavoprotein</keyword>
<evidence type="ECO:0000256" key="10">
    <source>
        <dbReference type="PIRNR" id="PIRNR006268"/>
    </source>
</evidence>
<dbReference type="AlphaFoldDB" id="K2NXE2"/>
<protein>
    <recommendedName>
        <fullName evidence="2 10">FAD:protein FMN transferase</fullName>
        <ecNumber evidence="1 10">2.7.1.180</ecNumber>
    </recommendedName>
    <alternativeName>
        <fullName evidence="8 10">Flavin transferase</fullName>
    </alternativeName>
</protein>
<feature type="binding site" evidence="11">
    <location>
        <position position="150"/>
    </location>
    <ligand>
        <name>Mg(2+)</name>
        <dbReference type="ChEBI" id="CHEBI:18420"/>
    </ligand>
</feature>
<evidence type="ECO:0000313" key="13">
    <source>
        <dbReference type="Proteomes" id="UP000006787"/>
    </source>
</evidence>
<evidence type="ECO:0000256" key="5">
    <source>
        <dbReference type="ARBA" id="ARBA00022723"/>
    </source>
</evidence>
<organism evidence="12 13">
    <name type="scientific">Lactococcus garvieae DCC43</name>
    <dbReference type="NCBI Taxonomy" id="1231377"/>
    <lineage>
        <taxon>Bacteria</taxon>
        <taxon>Bacillati</taxon>
        <taxon>Bacillota</taxon>
        <taxon>Bacilli</taxon>
        <taxon>Lactobacillales</taxon>
        <taxon>Streptococcaceae</taxon>
        <taxon>Lactococcus</taxon>
    </lineage>
</organism>
<comment type="catalytic activity">
    <reaction evidence="9 10">
        <text>L-threonyl-[protein] + FAD = FMN-L-threonyl-[protein] + AMP + H(+)</text>
        <dbReference type="Rhea" id="RHEA:36847"/>
        <dbReference type="Rhea" id="RHEA-COMP:11060"/>
        <dbReference type="Rhea" id="RHEA-COMP:11061"/>
        <dbReference type="ChEBI" id="CHEBI:15378"/>
        <dbReference type="ChEBI" id="CHEBI:30013"/>
        <dbReference type="ChEBI" id="CHEBI:57692"/>
        <dbReference type="ChEBI" id="CHEBI:74257"/>
        <dbReference type="ChEBI" id="CHEBI:456215"/>
        <dbReference type="EC" id="2.7.1.180"/>
    </reaction>
</comment>
<comment type="caution">
    <text evidence="12">The sequence shown here is derived from an EMBL/GenBank/DDBJ whole genome shotgun (WGS) entry which is preliminary data.</text>
</comment>
<dbReference type="EMBL" id="AMQS01000003">
    <property type="protein sequence ID" value="EKF52228.1"/>
    <property type="molecule type" value="Genomic_DNA"/>
</dbReference>
<reference evidence="12 13" key="1">
    <citation type="journal article" date="2012" name="J. Bacteriol.">
        <title>Genome Sequence of the Bacteriocin-Producing Strain Lactococcus garvieae DCC43.</title>
        <authorList>
            <person name="Gabrielsen C."/>
            <person name="Brede D.A."/>
            <person name="Hernandez P.E."/>
            <person name="Nes I.F."/>
            <person name="Diep D.B."/>
        </authorList>
    </citation>
    <scope>NUCLEOTIDE SEQUENCE [LARGE SCALE GENOMIC DNA]</scope>
    <source>
        <strain evidence="12 13">DCC43</strain>
    </source>
</reference>
<accession>K2NXE2</accession>
<evidence type="ECO:0000256" key="1">
    <source>
        <dbReference type="ARBA" id="ARBA00011955"/>
    </source>
</evidence>
<evidence type="ECO:0000256" key="2">
    <source>
        <dbReference type="ARBA" id="ARBA00016337"/>
    </source>
</evidence>
<dbReference type="InterPro" id="IPR024932">
    <property type="entry name" value="ApbE"/>
</dbReference>
<gene>
    <name evidence="12" type="ORF">C426_0313</name>
</gene>
<keyword evidence="7 10" id="KW-0460">Magnesium</keyword>
<dbReference type="Gene3D" id="3.10.520.10">
    <property type="entry name" value="ApbE-like domains"/>
    <property type="match status" value="1"/>
</dbReference>
<name>K2NXE2_9LACT</name>
<dbReference type="PANTHER" id="PTHR30040">
    <property type="entry name" value="THIAMINE BIOSYNTHESIS LIPOPROTEIN APBE"/>
    <property type="match status" value="1"/>
</dbReference>
<comment type="cofactor">
    <cofactor evidence="11">
        <name>Mg(2+)</name>
        <dbReference type="ChEBI" id="CHEBI:18420"/>
    </cofactor>
    <cofactor evidence="11">
        <name>Mn(2+)</name>
        <dbReference type="ChEBI" id="CHEBI:29035"/>
    </cofactor>
    <text evidence="11">Magnesium. Can also use manganese.</text>
</comment>
<evidence type="ECO:0000256" key="6">
    <source>
        <dbReference type="ARBA" id="ARBA00022827"/>
    </source>
</evidence>
<dbReference type="SUPFAM" id="SSF143631">
    <property type="entry name" value="ApbE-like"/>
    <property type="match status" value="1"/>
</dbReference>
<dbReference type="PATRIC" id="fig|1231377.3.peg.313"/>
<sequence>MNDFISRKYQGLGTVIELSVLRTDKVKDVEKLDQAYEEIKKYEDLFTVNKLYSEIIAVNQAAGVRAIPLSEDVYSLTKKAVQVSQEHFGFNASVGPLVDLWRIGFSDARLPSDREIQEALRLISPDEIVLDDSKKSVFLPEKGMSLDLGGIAKGYIADKVAAFWKNQGISTGVINLGGNVLFLGRFLTREWRVGIRNPLEKTKSLVLQVLTNSKSAVTSGINQRYLEIEGETYHHIINPETGYPHVNNLASVTIFSQTAVDGEIEAKRLFFAENPEEVFSINSSKIHGAILINKDREVNILGLKPKDVRLIDKSFKIIS</sequence>
<dbReference type="PANTHER" id="PTHR30040:SF2">
    <property type="entry name" value="FAD:PROTEIN FMN TRANSFERASE"/>
    <property type="match status" value="1"/>
</dbReference>
<keyword evidence="6 10" id="KW-0274">FAD</keyword>
<evidence type="ECO:0000256" key="4">
    <source>
        <dbReference type="ARBA" id="ARBA00022679"/>
    </source>
</evidence>